<name>A0ABQ6IMF1_9MICO</name>
<dbReference type="PANTHER" id="PTHR42780">
    <property type="entry name" value="SOLEUCYL-TRNA SYNTHETASE"/>
    <property type="match status" value="1"/>
</dbReference>
<keyword evidence="15" id="KW-1185">Reference proteome</keyword>
<proteinExistence type="inferred from homology"/>
<evidence type="ECO:0000256" key="9">
    <source>
        <dbReference type="ARBA" id="ARBA00025217"/>
    </source>
</evidence>
<accession>A0ABQ6IMF1</accession>
<dbReference type="Pfam" id="PF00133">
    <property type="entry name" value="tRNA-synt_1"/>
    <property type="match status" value="1"/>
</dbReference>
<feature type="domain" description="Aminoacyl-tRNA synthetase class Ia" evidence="13">
    <location>
        <begin position="60"/>
        <end position="244"/>
    </location>
</feature>
<dbReference type="SUPFAM" id="SSF52374">
    <property type="entry name" value="Nucleotidylyl transferase"/>
    <property type="match status" value="1"/>
</dbReference>
<dbReference type="InterPro" id="IPR014729">
    <property type="entry name" value="Rossmann-like_a/b/a_fold"/>
</dbReference>
<evidence type="ECO:0000256" key="6">
    <source>
        <dbReference type="ARBA" id="ARBA00022840"/>
    </source>
</evidence>
<dbReference type="PROSITE" id="PS00178">
    <property type="entry name" value="AA_TRNA_LIGASE_I"/>
    <property type="match status" value="1"/>
</dbReference>
<evidence type="ECO:0000256" key="1">
    <source>
        <dbReference type="ARBA" id="ARBA00007078"/>
    </source>
</evidence>
<evidence type="ECO:0000256" key="12">
    <source>
        <dbReference type="SAM" id="MobiDB-lite"/>
    </source>
</evidence>
<dbReference type="PRINTS" id="PR00984">
    <property type="entry name" value="TRNASYNTHILE"/>
</dbReference>
<evidence type="ECO:0000256" key="10">
    <source>
        <dbReference type="ARBA" id="ARBA00048359"/>
    </source>
</evidence>
<dbReference type="InterPro" id="IPR002301">
    <property type="entry name" value="Ile-tRNA-ligase"/>
</dbReference>
<feature type="compositionally biased region" description="Basic and acidic residues" evidence="12">
    <location>
        <begin position="17"/>
        <end position="28"/>
    </location>
</feature>
<reference evidence="15" key="1">
    <citation type="journal article" date="2019" name="Int. J. Syst. Evol. Microbiol.">
        <title>The Global Catalogue of Microorganisms (GCM) 10K type strain sequencing project: providing services to taxonomists for standard genome sequencing and annotation.</title>
        <authorList>
            <consortium name="The Broad Institute Genomics Platform"/>
            <consortium name="The Broad Institute Genome Sequencing Center for Infectious Disease"/>
            <person name="Wu L."/>
            <person name="Ma J."/>
        </authorList>
    </citation>
    <scope>NUCLEOTIDE SEQUENCE [LARGE SCALE GENOMIC DNA]</scope>
    <source>
        <strain evidence="15">NBRC 113072</strain>
    </source>
</reference>
<keyword evidence="5 11" id="KW-0547">Nucleotide-binding</keyword>
<feature type="compositionally biased region" description="Polar residues" evidence="12">
    <location>
        <begin position="395"/>
        <end position="418"/>
    </location>
</feature>
<feature type="compositionally biased region" description="Low complexity" evidence="12">
    <location>
        <begin position="346"/>
        <end position="377"/>
    </location>
</feature>
<evidence type="ECO:0000256" key="8">
    <source>
        <dbReference type="ARBA" id="ARBA00023146"/>
    </source>
</evidence>
<comment type="function">
    <text evidence="9">Catalyzes the attachment of isoleucine to tRNA(Ile). As IleRS can inadvertently accommodate and process structurally similar amino acids such as valine, to avoid such errors it has two additional distinct tRNA(Ile)-dependent editing activities. One activity is designated as 'pretransfer' editing and involves the hydrolysis of activated Val-AMP. The other activity is designated 'posttransfer' editing and involves deacylation of mischarged Val-tRNA(Ile).</text>
</comment>
<dbReference type="InterPro" id="IPR002300">
    <property type="entry name" value="aa-tRNA-synth_Ia"/>
</dbReference>
<evidence type="ECO:0000259" key="13">
    <source>
        <dbReference type="Pfam" id="PF00133"/>
    </source>
</evidence>
<feature type="region of interest" description="Disordered" evidence="12">
    <location>
        <begin position="17"/>
        <end position="47"/>
    </location>
</feature>
<keyword evidence="6 11" id="KW-0067">ATP-binding</keyword>
<evidence type="ECO:0000256" key="5">
    <source>
        <dbReference type="ARBA" id="ARBA00022741"/>
    </source>
</evidence>
<evidence type="ECO:0000256" key="11">
    <source>
        <dbReference type="RuleBase" id="RU363035"/>
    </source>
</evidence>
<evidence type="ECO:0000313" key="15">
    <source>
        <dbReference type="Proteomes" id="UP001157126"/>
    </source>
</evidence>
<dbReference type="InterPro" id="IPR001412">
    <property type="entry name" value="aa-tRNA-synth_I_CS"/>
</dbReference>
<organism evidence="14 15">
    <name type="scientific">Mobilicoccus caccae</name>
    <dbReference type="NCBI Taxonomy" id="1859295"/>
    <lineage>
        <taxon>Bacteria</taxon>
        <taxon>Bacillati</taxon>
        <taxon>Actinomycetota</taxon>
        <taxon>Actinomycetes</taxon>
        <taxon>Micrococcales</taxon>
        <taxon>Dermatophilaceae</taxon>
        <taxon>Mobilicoccus</taxon>
    </lineage>
</organism>
<dbReference type="Gene3D" id="3.40.50.620">
    <property type="entry name" value="HUPs"/>
    <property type="match status" value="1"/>
</dbReference>
<gene>
    <name evidence="14" type="ORF">GCM10025883_11550</name>
</gene>
<protein>
    <recommendedName>
        <fullName evidence="3">Isoleucine--tRNA ligase</fullName>
        <ecNumber evidence="2">6.1.1.5</ecNumber>
    </recommendedName>
</protein>
<dbReference type="EC" id="6.1.1.5" evidence="2"/>
<dbReference type="EMBL" id="BSUO01000001">
    <property type="protein sequence ID" value="GMA39110.1"/>
    <property type="molecule type" value="Genomic_DNA"/>
</dbReference>
<comment type="caution">
    <text evidence="14">The sequence shown here is derived from an EMBL/GenBank/DDBJ whole genome shotgun (WGS) entry which is preliminary data.</text>
</comment>
<dbReference type="InterPro" id="IPR023586">
    <property type="entry name" value="Ile-tRNA-ligase_type2"/>
</dbReference>
<feature type="compositionally biased region" description="Basic residues" evidence="12">
    <location>
        <begin position="29"/>
        <end position="47"/>
    </location>
</feature>
<dbReference type="SUPFAM" id="SSF50677">
    <property type="entry name" value="ValRS/IleRS/LeuRS editing domain"/>
    <property type="match status" value="1"/>
</dbReference>
<keyword evidence="4 11" id="KW-0436">Ligase</keyword>
<feature type="compositionally biased region" description="Low complexity" evidence="12">
    <location>
        <begin position="421"/>
        <end position="460"/>
    </location>
</feature>
<evidence type="ECO:0000256" key="3">
    <source>
        <dbReference type="ARBA" id="ARBA00022009"/>
    </source>
</evidence>
<dbReference type="InterPro" id="IPR009008">
    <property type="entry name" value="Val/Leu/Ile-tRNA-synth_edit"/>
</dbReference>
<dbReference type="Gene3D" id="3.90.740.10">
    <property type="entry name" value="Valyl/Leucyl/Isoleucyl-tRNA synthetase, editing domain"/>
    <property type="match status" value="1"/>
</dbReference>
<keyword evidence="8 11" id="KW-0030">Aminoacyl-tRNA synthetase</keyword>
<dbReference type="Proteomes" id="UP001157126">
    <property type="component" value="Unassembled WGS sequence"/>
</dbReference>
<dbReference type="PANTHER" id="PTHR42780:SF1">
    <property type="entry name" value="ISOLEUCINE--TRNA LIGASE, CYTOPLASMIC"/>
    <property type="match status" value="1"/>
</dbReference>
<evidence type="ECO:0000256" key="2">
    <source>
        <dbReference type="ARBA" id="ARBA00013165"/>
    </source>
</evidence>
<evidence type="ECO:0000313" key="14">
    <source>
        <dbReference type="EMBL" id="GMA39110.1"/>
    </source>
</evidence>
<sequence>MLVLVFRPVSDRIRNDREARPGDELPPDRHRHHRRRTRRRVRRHQRRPRLPRFPDIETRILDYWAADDTFRASVENRDAGENGSNEFVFYDGPPFANGLPHYGHLLTGYVKDVVPRYQTMRGRRVERRFGWDTHGLPAELEAMSQLGIKTTDEIRELGIEKFNAACRESVLRYTDEWRDYVTRQARWVDFDNDYKTLEPEYMESVIWAFKQLHEKGLAYEGFRVLPYCWNDETPLSNHELRMDDDVYQDRNDPACTVGLRLGTKADGSDPLGLTGVLATIWTTTPWTLPSNLAIMVGPELDYVVVESDVPTGTTERYLFGAERAQAYAKELTGSPRATSRRGSWLGTRAPTSSGTSTRRRSGTTSVTRTRSGSCRPSSSPPPTVRAWCTPPAPSVRTTRSSPTGKTSRRSCPSASTDASPRRWTTTSTCSSSTPTARSSTTSRPARASTRTAPRARSGRPPAAPCSCGGSPTRTPTRTAGGVVSRSSTRA</sequence>
<evidence type="ECO:0000256" key="4">
    <source>
        <dbReference type="ARBA" id="ARBA00022598"/>
    </source>
</evidence>
<comment type="catalytic activity">
    <reaction evidence="10">
        <text>tRNA(Ile) + L-isoleucine + ATP = L-isoleucyl-tRNA(Ile) + AMP + diphosphate</text>
        <dbReference type="Rhea" id="RHEA:11060"/>
        <dbReference type="Rhea" id="RHEA-COMP:9666"/>
        <dbReference type="Rhea" id="RHEA-COMP:9695"/>
        <dbReference type="ChEBI" id="CHEBI:30616"/>
        <dbReference type="ChEBI" id="CHEBI:33019"/>
        <dbReference type="ChEBI" id="CHEBI:58045"/>
        <dbReference type="ChEBI" id="CHEBI:78442"/>
        <dbReference type="ChEBI" id="CHEBI:78528"/>
        <dbReference type="ChEBI" id="CHEBI:456215"/>
        <dbReference type="EC" id="6.1.1.5"/>
    </reaction>
</comment>
<comment type="similarity">
    <text evidence="1">Belongs to the class-I aminoacyl-tRNA synthetase family. IleS type 2 subfamily.</text>
</comment>
<keyword evidence="7 11" id="KW-0648">Protein biosynthesis</keyword>
<evidence type="ECO:0000256" key="7">
    <source>
        <dbReference type="ARBA" id="ARBA00022917"/>
    </source>
</evidence>
<feature type="region of interest" description="Disordered" evidence="12">
    <location>
        <begin position="330"/>
        <end position="490"/>
    </location>
</feature>